<accession>A0A286A292</accession>
<dbReference type="AlphaFoldDB" id="A0A286A292"/>
<evidence type="ECO:0000313" key="2">
    <source>
        <dbReference type="EMBL" id="SOD16015.1"/>
    </source>
</evidence>
<reference evidence="2 3" key="1">
    <citation type="submission" date="2017-09" db="EMBL/GenBank/DDBJ databases">
        <authorList>
            <person name="Ehlers B."/>
            <person name="Leendertz F.H."/>
        </authorList>
    </citation>
    <scope>NUCLEOTIDE SEQUENCE [LARGE SCALE GENOMIC DNA]</scope>
    <source>
        <strain evidence="2 3">Nm42</strain>
    </source>
</reference>
<dbReference type="Proteomes" id="UP000219335">
    <property type="component" value="Unassembled WGS sequence"/>
</dbReference>
<dbReference type="RefSeq" id="WP_176492667.1">
    <property type="nucleotide sequence ID" value="NZ_OCMU01000001.1"/>
</dbReference>
<evidence type="ECO:0000256" key="1">
    <source>
        <dbReference type="SAM" id="Phobius"/>
    </source>
</evidence>
<keyword evidence="1" id="KW-0812">Transmembrane</keyword>
<name>A0A286A292_9PROT</name>
<gene>
    <name evidence="2" type="ORF">SAMN06297164_0191</name>
</gene>
<dbReference type="EMBL" id="OCMU01000001">
    <property type="protein sequence ID" value="SOD16015.1"/>
    <property type="molecule type" value="Genomic_DNA"/>
</dbReference>
<feature type="transmembrane region" description="Helical" evidence="1">
    <location>
        <begin position="18"/>
        <end position="35"/>
    </location>
</feature>
<sequence length="56" mass="6413">MRDFKNYKAPECANVSRMYSILMIVGLVALLAWMGERDHQAKLEQVRLAAQCKVQS</sequence>
<proteinExistence type="predicted"/>
<evidence type="ECO:0000313" key="3">
    <source>
        <dbReference type="Proteomes" id="UP000219335"/>
    </source>
</evidence>
<keyword evidence="1" id="KW-0472">Membrane</keyword>
<organism evidence="2 3">
    <name type="scientific">Nitrosomonas ureae</name>
    <dbReference type="NCBI Taxonomy" id="44577"/>
    <lineage>
        <taxon>Bacteria</taxon>
        <taxon>Pseudomonadati</taxon>
        <taxon>Pseudomonadota</taxon>
        <taxon>Betaproteobacteria</taxon>
        <taxon>Nitrosomonadales</taxon>
        <taxon>Nitrosomonadaceae</taxon>
        <taxon>Nitrosomonas</taxon>
    </lineage>
</organism>
<keyword evidence="1" id="KW-1133">Transmembrane helix</keyword>
<protein>
    <submittedName>
        <fullName evidence="2">Uncharacterized protein</fullName>
    </submittedName>
</protein>